<evidence type="ECO:0000259" key="1">
    <source>
        <dbReference type="Pfam" id="PF12883"/>
    </source>
</evidence>
<dbReference type="PROSITE" id="PS51257">
    <property type="entry name" value="PROKAR_LIPOPROTEIN"/>
    <property type="match status" value="1"/>
</dbReference>
<reference evidence="2 3" key="1">
    <citation type="submission" date="2018-07" db="EMBL/GenBank/DDBJ databases">
        <title>Chitinophaga K2CV101002-2 sp. nov., isolated from a monsoon evergreen broad-leaved forest soil.</title>
        <authorList>
            <person name="Lv Y."/>
        </authorList>
    </citation>
    <scope>NUCLEOTIDE SEQUENCE [LARGE SCALE GENOMIC DNA]</scope>
    <source>
        <strain evidence="2 3">GDMCC 1.1288</strain>
    </source>
</reference>
<dbReference type="Proteomes" id="UP000260644">
    <property type="component" value="Unassembled WGS sequence"/>
</dbReference>
<feature type="domain" description="DUF3828" evidence="1">
    <location>
        <begin position="34"/>
        <end position="143"/>
    </location>
</feature>
<dbReference type="AlphaFoldDB" id="A0A3E1Y2V1"/>
<accession>A0A3E1Y2V1</accession>
<comment type="caution">
    <text evidence="2">The sequence shown here is derived from an EMBL/GenBank/DDBJ whole genome shotgun (WGS) entry which is preliminary data.</text>
</comment>
<dbReference type="InterPro" id="IPR024289">
    <property type="entry name" value="DUF3828"/>
</dbReference>
<gene>
    <name evidence="2" type="ORF">DVR12_25445</name>
</gene>
<organism evidence="2 3">
    <name type="scientific">Chitinophaga silvatica</name>
    <dbReference type="NCBI Taxonomy" id="2282649"/>
    <lineage>
        <taxon>Bacteria</taxon>
        <taxon>Pseudomonadati</taxon>
        <taxon>Bacteroidota</taxon>
        <taxon>Chitinophagia</taxon>
        <taxon>Chitinophagales</taxon>
        <taxon>Chitinophagaceae</taxon>
        <taxon>Chitinophaga</taxon>
    </lineage>
</organism>
<dbReference type="EMBL" id="QPMM01000017">
    <property type="protein sequence ID" value="RFS18956.1"/>
    <property type="molecule type" value="Genomic_DNA"/>
</dbReference>
<dbReference type="Gene3D" id="3.10.450.50">
    <property type="match status" value="1"/>
</dbReference>
<dbReference type="Pfam" id="PF12883">
    <property type="entry name" value="DUF3828"/>
    <property type="match status" value="1"/>
</dbReference>
<sequence>MRAKNTLLIIFSFIVYSCQHSTTPKQNEENDPAQQTLKQFYTGYLTADGVEDESKSDSLKTKYCTKQLLKKIKHKMKTEELDYDPLLNAQDVSREWLQTMTFTKVPQSSDTYEVSYLDPYDKKKITIKLHVAKVEQEYKIDSIIGL</sequence>
<evidence type="ECO:0000313" key="2">
    <source>
        <dbReference type="EMBL" id="RFS18956.1"/>
    </source>
</evidence>
<dbReference type="RefSeq" id="WP_116978635.1">
    <property type="nucleotide sequence ID" value="NZ_QPMM01000017.1"/>
</dbReference>
<evidence type="ECO:0000313" key="3">
    <source>
        <dbReference type="Proteomes" id="UP000260644"/>
    </source>
</evidence>
<keyword evidence="3" id="KW-1185">Reference proteome</keyword>
<proteinExistence type="predicted"/>
<dbReference type="OrthoDB" id="665409at2"/>
<protein>
    <submittedName>
        <fullName evidence="2">DUF3828 domain-containing protein</fullName>
    </submittedName>
</protein>
<name>A0A3E1Y2V1_9BACT</name>